<gene>
    <name evidence="1" type="ORF">ruthe_00988</name>
</gene>
<organism evidence="1 2">
    <name type="scientific">Rubellimicrobium thermophilum DSM 16684</name>
    <dbReference type="NCBI Taxonomy" id="1123069"/>
    <lineage>
        <taxon>Bacteria</taxon>
        <taxon>Pseudomonadati</taxon>
        <taxon>Pseudomonadota</taxon>
        <taxon>Alphaproteobacteria</taxon>
        <taxon>Rhodobacterales</taxon>
        <taxon>Roseobacteraceae</taxon>
        <taxon>Rubellimicrobium</taxon>
    </lineage>
</organism>
<proteinExistence type="predicted"/>
<dbReference type="STRING" id="1123069.ruthe_00988"/>
<dbReference type="RefSeq" id="WP_021097087.1">
    <property type="nucleotide sequence ID" value="NZ_KE557320.1"/>
</dbReference>
<reference evidence="1 2" key="1">
    <citation type="journal article" date="2013" name="Stand. Genomic Sci.">
        <title>Genome sequence of the reddish-pigmented Rubellimicrobium thermophilum type strain (DSM 16684(T)), a member of the Roseobacter clade.</title>
        <authorList>
            <person name="Fiebig A."/>
            <person name="Riedel T."/>
            <person name="Gronow S."/>
            <person name="Petersen J."/>
            <person name="Klenk H.P."/>
            <person name="Goker M."/>
        </authorList>
    </citation>
    <scope>NUCLEOTIDE SEQUENCE [LARGE SCALE GENOMIC DNA]</scope>
    <source>
        <strain evidence="1 2">DSM 16684</strain>
    </source>
</reference>
<keyword evidence="2" id="KW-1185">Reference proteome</keyword>
<evidence type="ECO:0000313" key="2">
    <source>
        <dbReference type="Proteomes" id="UP000015346"/>
    </source>
</evidence>
<dbReference type="Proteomes" id="UP000015346">
    <property type="component" value="Unassembled WGS sequence"/>
</dbReference>
<dbReference type="EMBL" id="AOLV01000010">
    <property type="protein sequence ID" value="EPX86179.1"/>
    <property type="molecule type" value="Genomic_DNA"/>
</dbReference>
<dbReference type="AlphaFoldDB" id="S9SIK9"/>
<dbReference type="HOGENOM" id="CLU_203940_0_0_5"/>
<name>S9SIK9_9RHOB</name>
<sequence>MWRLIKLLLILAVLAGIALVAYAYIGPLLFPDDFAPPLREVTKPVDLDLD</sequence>
<evidence type="ECO:0000313" key="1">
    <source>
        <dbReference type="EMBL" id="EPX86179.1"/>
    </source>
</evidence>
<accession>S9SIK9</accession>
<comment type="caution">
    <text evidence="1">The sequence shown here is derived from an EMBL/GenBank/DDBJ whole genome shotgun (WGS) entry which is preliminary data.</text>
</comment>
<protein>
    <submittedName>
        <fullName evidence="1">Uncharacterized protein</fullName>
    </submittedName>
</protein>